<protein>
    <submittedName>
        <fullName evidence="2">Uncharacterized protein</fullName>
    </submittedName>
</protein>
<feature type="transmembrane region" description="Helical" evidence="1">
    <location>
        <begin position="20"/>
        <end position="35"/>
    </location>
</feature>
<dbReference type="EMBL" id="AWWH01000066">
    <property type="protein sequence ID" value="ETA74570.1"/>
    <property type="molecule type" value="Genomic_DNA"/>
</dbReference>
<dbReference type="PATRIC" id="fig|1392007.3.peg.618"/>
<accession>V7HZ51</accession>
<dbReference type="AlphaFoldDB" id="V7HZ51"/>
<evidence type="ECO:0000313" key="3">
    <source>
        <dbReference type="Proteomes" id="UP000018559"/>
    </source>
</evidence>
<name>V7HZ51_9LACO</name>
<sequence>MVLAYIFKPDVMTFENMKSTLGYVGFAIMLIVFLSH</sequence>
<evidence type="ECO:0000256" key="1">
    <source>
        <dbReference type="SAM" id="Phobius"/>
    </source>
</evidence>
<organism evidence="2 3">
    <name type="scientific">Ligilactobacillus equi DPC 6820</name>
    <dbReference type="NCBI Taxonomy" id="1392007"/>
    <lineage>
        <taxon>Bacteria</taxon>
        <taxon>Bacillati</taxon>
        <taxon>Bacillota</taxon>
        <taxon>Bacilli</taxon>
        <taxon>Lactobacillales</taxon>
        <taxon>Lactobacillaceae</taxon>
        <taxon>Ligilactobacillus</taxon>
    </lineage>
</organism>
<keyword evidence="1" id="KW-0472">Membrane</keyword>
<proteinExistence type="predicted"/>
<gene>
    <name evidence="2" type="ORF">LEQ_0435c</name>
</gene>
<keyword evidence="3" id="KW-1185">Reference proteome</keyword>
<dbReference type="Proteomes" id="UP000018559">
    <property type="component" value="Unassembled WGS sequence"/>
</dbReference>
<keyword evidence="1" id="KW-0812">Transmembrane</keyword>
<reference evidence="2 3" key="1">
    <citation type="journal article" date="2014" name="Genome Announc.">
        <title>The Genome of the Predominant Equine Lactobacillus Species, Lactobacillus equi, Is Reflective of Its Lifestyle Adaptations to an Herbivorous Host.</title>
        <authorList>
            <person name="O'Donnell M.M."/>
            <person name="Harris H.M."/>
            <person name="O'Toole P.W."/>
            <person name="Ross R.P."/>
        </authorList>
    </citation>
    <scope>NUCLEOTIDE SEQUENCE [LARGE SCALE GENOMIC DNA]</scope>
    <source>
        <strain evidence="2 3">DPC 6820</strain>
    </source>
</reference>
<evidence type="ECO:0000313" key="2">
    <source>
        <dbReference type="EMBL" id="ETA74570.1"/>
    </source>
</evidence>
<comment type="caution">
    <text evidence="2">The sequence shown here is derived from an EMBL/GenBank/DDBJ whole genome shotgun (WGS) entry which is preliminary data.</text>
</comment>
<keyword evidence="1" id="KW-1133">Transmembrane helix</keyword>